<dbReference type="Proteomes" id="UP000275846">
    <property type="component" value="Unassembled WGS sequence"/>
</dbReference>
<evidence type="ECO:0000313" key="2">
    <source>
        <dbReference type="Proteomes" id="UP000275846"/>
    </source>
</evidence>
<evidence type="ECO:0000313" key="3">
    <source>
        <dbReference type="WBParaSite" id="SSLN_0000178301-mRNA-1"/>
    </source>
</evidence>
<name>A0A183SBX2_SCHSO</name>
<reference evidence="1 2" key="2">
    <citation type="submission" date="2018-11" db="EMBL/GenBank/DDBJ databases">
        <authorList>
            <consortium name="Pathogen Informatics"/>
        </authorList>
    </citation>
    <scope>NUCLEOTIDE SEQUENCE [LARGE SCALE GENOMIC DNA]</scope>
    <source>
        <strain evidence="1 2">NST_G2</strain>
    </source>
</reference>
<keyword evidence="2" id="KW-1185">Reference proteome</keyword>
<dbReference type="AlphaFoldDB" id="A0A183SBX2"/>
<accession>A0A183SBX2</accession>
<evidence type="ECO:0000313" key="1">
    <source>
        <dbReference type="EMBL" id="VDL88105.1"/>
    </source>
</evidence>
<dbReference type="WBParaSite" id="SSLN_0000178301-mRNA-1">
    <property type="protein sequence ID" value="SSLN_0000178301-mRNA-1"/>
    <property type="gene ID" value="SSLN_0000178301"/>
</dbReference>
<sequence length="262" mass="29774">MIGVLIQDGHLRLRKYKATIEEEQTKCSMILGEVLTNAWYRSISFSARRIRDAHEATLTQKLTTLSEKNANICYANVVHNLSSKQLTAEQVKVLSQDVCFNTTDAQPLYFIAAAESVLHEAPITDESRNLLQQRISSRQISHKKRKALSKAEIEALRTLKADKKLVILPADKGWSTVILNKKDYVNKFEALLGDRTAYSPREDDMMRTLVSNINKDMASLRKSKAITQTDFQMMKPKNTALARFYGLLKVHKPETPYSRSSL</sequence>
<reference evidence="3" key="1">
    <citation type="submission" date="2016-06" db="UniProtKB">
        <authorList>
            <consortium name="WormBaseParasite"/>
        </authorList>
    </citation>
    <scope>IDENTIFICATION</scope>
</reference>
<organism evidence="3">
    <name type="scientific">Schistocephalus solidus</name>
    <name type="common">Tapeworm</name>
    <dbReference type="NCBI Taxonomy" id="70667"/>
    <lineage>
        <taxon>Eukaryota</taxon>
        <taxon>Metazoa</taxon>
        <taxon>Spiralia</taxon>
        <taxon>Lophotrochozoa</taxon>
        <taxon>Platyhelminthes</taxon>
        <taxon>Cestoda</taxon>
        <taxon>Eucestoda</taxon>
        <taxon>Diphyllobothriidea</taxon>
        <taxon>Diphyllobothriidae</taxon>
        <taxon>Schistocephalus</taxon>
    </lineage>
</organism>
<protein>
    <submittedName>
        <fullName evidence="3">Tick transposon</fullName>
    </submittedName>
</protein>
<proteinExistence type="predicted"/>
<dbReference type="EMBL" id="UYSU01005769">
    <property type="protein sequence ID" value="VDL88105.1"/>
    <property type="molecule type" value="Genomic_DNA"/>
</dbReference>
<gene>
    <name evidence="1" type="ORF">SSLN_LOCUS1720</name>
</gene>
<dbReference type="OrthoDB" id="10029313at2759"/>